<keyword evidence="4 8" id="KW-0863">Zinc-finger</keyword>
<dbReference type="KEGG" id="bfo:118416865"/>
<organism evidence="11 12">
    <name type="scientific">Branchiostoma floridae</name>
    <name type="common">Florida lancelet</name>
    <name type="synonym">Amphioxus</name>
    <dbReference type="NCBI Taxonomy" id="7739"/>
    <lineage>
        <taxon>Eukaryota</taxon>
        <taxon>Metazoa</taxon>
        <taxon>Chordata</taxon>
        <taxon>Cephalochordata</taxon>
        <taxon>Leptocardii</taxon>
        <taxon>Amphioxiformes</taxon>
        <taxon>Branchiostomatidae</taxon>
        <taxon>Branchiostoma</taxon>
    </lineage>
</organism>
<dbReference type="PANTHER" id="PTHR24392">
    <property type="entry name" value="ZINC FINGER PROTEIN"/>
    <property type="match status" value="1"/>
</dbReference>
<feature type="domain" description="C2H2-type" evidence="10">
    <location>
        <begin position="122"/>
        <end position="149"/>
    </location>
</feature>
<dbReference type="Gene3D" id="3.30.160.60">
    <property type="entry name" value="Classic Zinc Finger"/>
    <property type="match status" value="2"/>
</dbReference>
<dbReference type="SUPFAM" id="SSF57667">
    <property type="entry name" value="beta-beta-alpha zinc fingers"/>
    <property type="match status" value="2"/>
</dbReference>
<evidence type="ECO:0000256" key="9">
    <source>
        <dbReference type="SAM" id="MobiDB-lite"/>
    </source>
</evidence>
<evidence type="ECO:0000256" key="5">
    <source>
        <dbReference type="ARBA" id="ARBA00022833"/>
    </source>
</evidence>
<evidence type="ECO:0000313" key="12">
    <source>
        <dbReference type="RefSeq" id="XP_035678034.1"/>
    </source>
</evidence>
<dbReference type="Proteomes" id="UP000001554">
    <property type="component" value="Chromosome 5"/>
</dbReference>
<evidence type="ECO:0000313" key="11">
    <source>
        <dbReference type="Proteomes" id="UP000001554"/>
    </source>
</evidence>
<dbReference type="InterPro" id="IPR036236">
    <property type="entry name" value="Znf_C2H2_sf"/>
</dbReference>
<dbReference type="OrthoDB" id="6077919at2759"/>
<keyword evidence="7" id="KW-0539">Nucleus</keyword>
<proteinExistence type="predicted"/>
<gene>
    <name evidence="12" type="primary">LOC118416865</name>
</gene>
<evidence type="ECO:0000256" key="3">
    <source>
        <dbReference type="ARBA" id="ARBA00022737"/>
    </source>
</evidence>
<evidence type="ECO:0000256" key="6">
    <source>
        <dbReference type="ARBA" id="ARBA00023125"/>
    </source>
</evidence>
<evidence type="ECO:0000256" key="7">
    <source>
        <dbReference type="ARBA" id="ARBA00023242"/>
    </source>
</evidence>
<keyword evidence="11" id="KW-1185">Reference proteome</keyword>
<keyword evidence="5" id="KW-0862">Zinc</keyword>
<dbReference type="SMART" id="SM00355">
    <property type="entry name" value="ZnF_C2H2"/>
    <property type="match status" value="2"/>
</dbReference>
<evidence type="ECO:0000256" key="8">
    <source>
        <dbReference type="PROSITE-ProRule" id="PRU00042"/>
    </source>
</evidence>
<reference evidence="11" key="1">
    <citation type="journal article" date="2020" name="Nat. Ecol. Evol.">
        <title>Deeply conserved synteny resolves early events in vertebrate evolution.</title>
        <authorList>
            <person name="Simakov O."/>
            <person name="Marletaz F."/>
            <person name="Yue J.X."/>
            <person name="O'Connell B."/>
            <person name="Jenkins J."/>
            <person name="Brandt A."/>
            <person name="Calef R."/>
            <person name="Tung C.H."/>
            <person name="Huang T.K."/>
            <person name="Schmutz J."/>
            <person name="Satoh N."/>
            <person name="Yu J.K."/>
            <person name="Putnam N.H."/>
            <person name="Green R.E."/>
            <person name="Rokhsar D.S."/>
        </authorList>
    </citation>
    <scope>NUCLEOTIDE SEQUENCE [LARGE SCALE GENOMIC DNA]</scope>
    <source>
        <strain evidence="11">S238N-H82</strain>
    </source>
</reference>
<dbReference type="GO" id="GO:0005634">
    <property type="term" value="C:nucleus"/>
    <property type="evidence" value="ECO:0007669"/>
    <property type="project" value="UniProtKB-SubCell"/>
</dbReference>
<keyword evidence="2" id="KW-0479">Metal-binding</keyword>
<evidence type="ECO:0000256" key="4">
    <source>
        <dbReference type="ARBA" id="ARBA00022771"/>
    </source>
</evidence>
<evidence type="ECO:0000259" key="10">
    <source>
        <dbReference type="PROSITE" id="PS50157"/>
    </source>
</evidence>
<feature type="region of interest" description="Disordered" evidence="9">
    <location>
        <begin position="1"/>
        <end position="31"/>
    </location>
</feature>
<protein>
    <submittedName>
        <fullName evidence="12">Zinc finger protein 678-like</fullName>
    </submittedName>
</protein>
<dbReference type="PROSITE" id="PS50157">
    <property type="entry name" value="ZINC_FINGER_C2H2_2"/>
    <property type="match status" value="2"/>
</dbReference>
<feature type="domain" description="C2H2-type" evidence="10">
    <location>
        <begin position="150"/>
        <end position="178"/>
    </location>
</feature>
<dbReference type="AlphaFoldDB" id="A0A9J7MTA7"/>
<feature type="region of interest" description="Disordered" evidence="9">
    <location>
        <begin position="79"/>
        <end position="102"/>
    </location>
</feature>
<reference evidence="12" key="2">
    <citation type="submission" date="2025-08" db="UniProtKB">
        <authorList>
            <consortium name="RefSeq"/>
        </authorList>
    </citation>
    <scope>IDENTIFICATION</scope>
    <source>
        <strain evidence="12">S238N-H82</strain>
        <tissue evidence="12">Testes</tissue>
    </source>
</reference>
<keyword evidence="6" id="KW-0238">DNA-binding</keyword>
<dbReference type="GO" id="GO:0008270">
    <property type="term" value="F:zinc ion binding"/>
    <property type="evidence" value="ECO:0007669"/>
    <property type="project" value="UniProtKB-KW"/>
</dbReference>
<dbReference type="GeneID" id="118416865"/>
<dbReference type="GO" id="GO:0003677">
    <property type="term" value="F:DNA binding"/>
    <property type="evidence" value="ECO:0007669"/>
    <property type="project" value="UniProtKB-KW"/>
</dbReference>
<evidence type="ECO:0000256" key="1">
    <source>
        <dbReference type="ARBA" id="ARBA00004123"/>
    </source>
</evidence>
<dbReference type="RefSeq" id="XP_035678034.1">
    <property type="nucleotide sequence ID" value="XM_035822141.1"/>
</dbReference>
<comment type="subcellular location">
    <subcellularLocation>
        <location evidence="1">Nucleus</location>
    </subcellularLocation>
</comment>
<keyword evidence="3" id="KW-0677">Repeat</keyword>
<dbReference type="InterPro" id="IPR013087">
    <property type="entry name" value="Znf_C2H2_type"/>
</dbReference>
<sequence>MAEFTLVPPVEQHQAEQTTNETHIKEETGDTGWQQDEQENVLYQETYNENQEIYDYFGATQPYVIRRNDTCISWEQTTGTKRQQEMHDVNFPPPDNTSTSQVQESKGDFERHAFKHTGEKPYMCRECGYRTAKKFNFSQHIRIHTGERPYKCDQCEYSATQKQNLKQHRLYKHTAVEKGPTSVAIVTILLQTNPLWTSILESTPVRNPTCVGNAGLGQHGSLS</sequence>
<evidence type="ECO:0000256" key="2">
    <source>
        <dbReference type="ARBA" id="ARBA00022723"/>
    </source>
</evidence>
<accession>A0A9J7MTA7</accession>
<dbReference type="PANTHER" id="PTHR24392:SF31">
    <property type="entry name" value="C2H2-TYPE DOMAIN-CONTAINING PROTEIN"/>
    <property type="match status" value="1"/>
</dbReference>
<dbReference type="Pfam" id="PF00096">
    <property type="entry name" value="zf-C2H2"/>
    <property type="match status" value="1"/>
</dbReference>
<name>A0A9J7MTA7_BRAFL</name>
<dbReference type="FunFam" id="3.30.160.60:FF:004067">
    <property type="match status" value="1"/>
</dbReference>
<dbReference type="FunFam" id="3.30.160.60:FF:002342">
    <property type="entry name" value="Uncharacterized protein"/>
    <property type="match status" value="1"/>
</dbReference>